<dbReference type="InterPro" id="IPR006151">
    <property type="entry name" value="Shikm_DH/Glu-tRNA_Rdtase"/>
</dbReference>
<feature type="domain" description="Glutamyl-tRNA reductase N-terminal" evidence="17">
    <location>
        <begin position="6"/>
        <end position="152"/>
    </location>
</feature>
<reference evidence="18 19" key="1">
    <citation type="submission" date="2019-02" db="EMBL/GenBank/DDBJ databases">
        <title>Prokaryotic population dynamics and viral predation in marine succession experiment using metagenomics: the confinement effect.</title>
        <authorList>
            <person name="Haro-Moreno J.M."/>
            <person name="Rodriguez-Valera F."/>
            <person name="Lopez-Perez M."/>
        </authorList>
    </citation>
    <scope>NUCLEOTIDE SEQUENCE [LARGE SCALE GENOMIC DNA]</scope>
    <source>
        <strain evidence="18">MED-G169</strain>
    </source>
</reference>
<sequence length="419" mass="46363">MIVAFGLNHKTASLDLRGKLSFAPEIVEKVLHDARTILHVREIVLLSTCNRTEVYLFGNVSDHQIVTWLAMIKGTEINALSECFYSFRNEHAVKHMIEVASGLDSLVLGEPQIFGQIKSAFSVAKEAGTVSVNLEKTFQFIFSAAKRVRTETAIGKNPVSVASASVNLASKIFSDLGEAHALLIGAGETIELVAKHLVDNGIGKLTVANRTLNRARSFSERFSADVILLSDMPEMLKTVDILISSTASQLPILGKGAVEFALRRRKYKPMFMVDIAVPRDIEPQVEELADVYLYNVDDLADFIEDNVKARNIEANVAKVIIAEEVNSWSNQHKGLMAIKTIKEFRTSAEKIRDLETNRALIALDGGKNAKDVVMELARSITNKLLHTPTKNLKRAGEEGRHDAINATKELFNLNDKENR</sequence>
<dbReference type="UniPathway" id="UPA00251">
    <property type="reaction ID" value="UER00316"/>
</dbReference>
<comment type="pathway">
    <text evidence="1 9 14">Porphyrin-containing compound metabolism; protoporphyrin-IX biosynthesis; 5-aminolevulinate from L-glutamyl-tRNA(Glu): step 1/2.</text>
</comment>
<dbReference type="SUPFAM" id="SSF69075">
    <property type="entry name" value="Glutamyl tRNA-reductase dimerization domain"/>
    <property type="match status" value="1"/>
</dbReference>
<evidence type="ECO:0000256" key="13">
    <source>
        <dbReference type="PIRSR" id="PIRSR000445-4"/>
    </source>
</evidence>
<evidence type="ECO:0000256" key="12">
    <source>
        <dbReference type="PIRSR" id="PIRSR000445-3"/>
    </source>
</evidence>
<dbReference type="InterPro" id="IPR036343">
    <property type="entry name" value="GluRdtase_N_sf"/>
</dbReference>
<dbReference type="Proteomes" id="UP000318148">
    <property type="component" value="Unassembled WGS sequence"/>
</dbReference>
<evidence type="ECO:0000259" key="16">
    <source>
        <dbReference type="Pfam" id="PF01488"/>
    </source>
</evidence>
<evidence type="ECO:0000313" key="19">
    <source>
        <dbReference type="Proteomes" id="UP000318148"/>
    </source>
</evidence>
<name>A0A520LNG3_9GAMM</name>
<organism evidence="18 19">
    <name type="scientific">SAR92 clade bacterium</name>
    <dbReference type="NCBI Taxonomy" id="2315479"/>
    <lineage>
        <taxon>Bacteria</taxon>
        <taxon>Pseudomonadati</taxon>
        <taxon>Pseudomonadota</taxon>
        <taxon>Gammaproteobacteria</taxon>
        <taxon>Cellvibrionales</taxon>
        <taxon>Porticoccaceae</taxon>
        <taxon>SAR92 clade</taxon>
    </lineage>
</organism>
<dbReference type="GO" id="GO:0019353">
    <property type="term" value="P:protoporphyrinogen IX biosynthetic process from glutamate"/>
    <property type="evidence" value="ECO:0007669"/>
    <property type="project" value="TreeGrafter"/>
</dbReference>
<feature type="domain" description="Tetrapyrrole biosynthesis glutamyl-tRNA reductase dimerisation" evidence="15">
    <location>
        <begin position="317"/>
        <end position="413"/>
    </location>
</feature>
<dbReference type="InterPro" id="IPR000343">
    <property type="entry name" value="4pyrrol_synth_GluRdtase"/>
</dbReference>
<feature type="domain" description="Quinate/shikimate 5-dehydrogenase/glutamyl-tRNA reductase" evidence="16">
    <location>
        <begin position="168"/>
        <end position="300"/>
    </location>
</feature>
<proteinExistence type="inferred from homology"/>
<gene>
    <name evidence="9" type="primary">hemA</name>
    <name evidence="18" type="ORF">EVB02_01000</name>
</gene>
<dbReference type="PANTHER" id="PTHR43013">
    <property type="entry name" value="GLUTAMYL-TRNA REDUCTASE"/>
    <property type="match status" value="1"/>
</dbReference>
<dbReference type="GO" id="GO:0050661">
    <property type="term" value="F:NADP binding"/>
    <property type="evidence" value="ECO:0007669"/>
    <property type="project" value="InterPro"/>
</dbReference>
<evidence type="ECO:0000256" key="11">
    <source>
        <dbReference type="PIRSR" id="PIRSR000445-2"/>
    </source>
</evidence>
<dbReference type="EC" id="1.2.1.70" evidence="3 9"/>
<evidence type="ECO:0000256" key="5">
    <source>
        <dbReference type="ARBA" id="ARBA00023002"/>
    </source>
</evidence>
<dbReference type="SUPFAM" id="SSF69742">
    <property type="entry name" value="Glutamyl tRNA-reductase catalytic, N-terminal domain"/>
    <property type="match status" value="1"/>
</dbReference>
<dbReference type="Pfam" id="PF01488">
    <property type="entry name" value="Shikimate_DH"/>
    <property type="match status" value="1"/>
</dbReference>
<dbReference type="AlphaFoldDB" id="A0A520LNG3"/>
<dbReference type="NCBIfam" id="TIGR01035">
    <property type="entry name" value="hemA"/>
    <property type="match status" value="1"/>
</dbReference>
<evidence type="ECO:0000259" key="15">
    <source>
        <dbReference type="Pfam" id="PF00745"/>
    </source>
</evidence>
<dbReference type="SUPFAM" id="SSF51735">
    <property type="entry name" value="NAD(P)-binding Rossmann-fold domains"/>
    <property type="match status" value="1"/>
</dbReference>
<evidence type="ECO:0000256" key="6">
    <source>
        <dbReference type="ARBA" id="ARBA00023244"/>
    </source>
</evidence>
<dbReference type="FunFam" id="3.40.50.720:FF:000031">
    <property type="entry name" value="Glutamyl-tRNA reductase"/>
    <property type="match status" value="1"/>
</dbReference>
<dbReference type="Pfam" id="PF05201">
    <property type="entry name" value="GlutR_N"/>
    <property type="match status" value="1"/>
</dbReference>
<dbReference type="Gene3D" id="3.30.460.30">
    <property type="entry name" value="Glutamyl-tRNA reductase, N-terminal domain"/>
    <property type="match status" value="1"/>
</dbReference>
<evidence type="ECO:0000256" key="2">
    <source>
        <dbReference type="ARBA" id="ARBA00005916"/>
    </source>
</evidence>
<dbReference type="InterPro" id="IPR036291">
    <property type="entry name" value="NAD(P)-bd_dom_sf"/>
</dbReference>
<feature type="site" description="Important for activity" evidence="9 13">
    <location>
        <position position="95"/>
    </location>
</feature>
<comment type="similarity">
    <text evidence="2 9 14">Belongs to the glutamyl-tRNA reductase family.</text>
</comment>
<dbReference type="EMBL" id="SHBO01000007">
    <property type="protein sequence ID" value="RZO07993.1"/>
    <property type="molecule type" value="Genomic_DNA"/>
</dbReference>
<keyword evidence="4 9" id="KW-0521">NADP</keyword>
<dbReference type="PIRSF" id="PIRSF000445">
    <property type="entry name" value="4pyrrol_synth_GluRdtase"/>
    <property type="match status" value="1"/>
</dbReference>
<evidence type="ECO:0000256" key="7">
    <source>
        <dbReference type="ARBA" id="ARBA00047464"/>
    </source>
</evidence>
<feature type="binding site" evidence="9 12">
    <location>
        <begin position="185"/>
        <end position="190"/>
    </location>
    <ligand>
        <name>NADP(+)</name>
        <dbReference type="ChEBI" id="CHEBI:58349"/>
    </ligand>
</feature>
<accession>A0A520LNG3</accession>
<feature type="binding site" evidence="9 11">
    <location>
        <begin position="48"/>
        <end position="51"/>
    </location>
    <ligand>
        <name>substrate</name>
    </ligand>
</feature>
<dbReference type="Gene3D" id="3.40.50.720">
    <property type="entry name" value="NAD(P)-binding Rossmann-like Domain"/>
    <property type="match status" value="1"/>
</dbReference>
<dbReference type="GO" id="GO:0008883">
    <property type="term" value="F:glutamyl-tRNA reductase activity"/>
    <property type="evidence" value="ECO:0007669"/>
    <property type="project" value="UniProtKB-UniRule"/>
</dbReference>
<dbReference type="HAMAP" id="MF_00087">
    <property type="entry name" value="Glu_tRNA_reductase"/>
    <property type="match status" value="1"/>
</dbReference>
<dbReference type="InterPro" id="IPR036453">
    <property type="entry name" value="GluRdtase_dimer_dom_sf"/>
</dbReference>
<comment type="catalytic activity">
    <reaction evidence="7 9 14">
        <text>(S)-4-amino-5-oxopentanoate + tRNA(Glu) + NADP(+) = L-glutamyl-tRNA(Glu) + NADPH + H(+)</text>
        <dbReference type="Rhea" id="RHEA:12344"/>
        <dbReference type="Rhea" id="RHEA-COMP:9663"/>
        <dbReference type="Rhea" id="RHEA-COMP:9680"/>
        <dbReference type="ChEBI" id="CHEBI:15378"/>
        <dbReference type="ChEBI" id="CHEBI:57501"/>
        <dbReference type="ChEBI" id="CHEBI:57783"/>
        <dbReference type="ChEBI" id="CHEBI:58349"/>
        <dbReference type="ChEBI" id="CHEBI:78442"/>
        <dbReference type="ChEBI" id="CHEBI:78520"/>
        <dbReference type="EC" id="1.2.1.70"/>
    </reaction>
</comment>
<comment type="caution">
    <text evidence="18">The sequence shown here is derived from an EMBL/GenBank/DDBJ whole genome shotgun (WGS) entry which is preliminary data.</text>
</comment>
<dbReference type="InterPro" id="IPR015895">
    <property type="entry name" value="4pyrrol_synth_GluRdtase_N"/>
</dbReference>
<evidence type="ECO:0000256" key="10">
    <source>
        <dbReference type="PIRSR" id="PIRSR000445-1"/>
    </source>
</evidence>
<evidence type="ECO:0000259" key="17">
    <source>
        <dbReference type="Pfam" id="PF05201"/>
    </source>
</evidence>
<comment type="miscellaneous">
    <text evidence="9">During catalysis, the active site Cys acts as a nucleophile attacking the alpha-carbonyl group of tRNA-bound glutamate with the formation of a thioester intermediate between enzyme and glutamate, and the concomitant release of tRNA(Glu). The thioester intermediate is finally reduced by direct hydride transfer from NADPH, to form the product GSA.</text>
</comment>
<comment type="subunit">
    <text evidence="9">Homodimer.</text>
</comment>
<feature type="binding site" evidence="9 11">
    <location>
        <position position="105"/>
    </location>
    <ligand>
        <name>substrate</name>
    </ligand>
</feature>
<comment type="domain">
    <text evidence="9">Possesses an unusual extended V-shaped dimeric structure with each monomer consisting of three distinct domains arranged along a curved 'spinal' alpha-helix. The N-terminal catalytic domain specifically recognizes the glutamate moiety of the substrate. The second domain is the NADPH-binding domain, and the third C-terminal domain is responsible for dimerization.</text>
</comment>
<feature type="active site" description="Nucleophile" evidence="9 10">
    <location>
        <position position="49"/>
    </location>
</feature>
<dbReference type="PANTHER" id="PTHR43013:SF1">
    <property type="entry name" value="GLUTAMYL-TRNA REDUCTASE"/>
    <property type="match status" value="1"/>
</dbReference>
<evidence type="ECO:0000256" key="14">
    <source>
        <dbReference type="RuleBase" id="RU000584"/>
    </source>
</evidence>
<keyword evidence="6 9" id="KW-0627">Porphyrin biosynthesis</keyword>
<evidence type="ECO:0000256" key="9">
    <source>
        <dbReference type="HAMAP-Rule" id="MF_00087"/>
    </source>
</evidence>
<evidence type="ECO:0000256" key="3">
    <source>
        <dbReference type="ARBA" id="ARBA00012970"/>
    </source>
</evidence>
<evidence type="ECO:0000256" key="1">
    <source>
        <dbReference type="ARBA" id="ARBA00005059"/>
    </source>
</evidence>
<evidence type="ECO:0000256" key="8">
    <source>
        <dbReference type="ARBA" id="ARBA00068659"/>
    </source>
</evidence>
<feature type="binding site" evidence="9 11">
    <location>
        <position position="116"/>
    </location>
    <ligand>
        <name>substrate</name>
    </ligand>
</feature>
<dbReference type="FunFam" id="3.30.460.30:FF:000001">
    <property type="entry name" value="Glutamyl-tRNA reductase"/>
    <property type="match status" value="1"/>
</dbReference>
<evidence type="ECO:0000313" key="18">
    <source>
        <dbReference type="EMBL" id="RZO07993.1"/>
    </source>
</evidence>
<dbReference type="InterPro" id="IPR015896">
    <property type="entry name" value="4pyrrol_synth_GluRdtase_dimer"/>
</dbReference>
<keyword evidence="5 9" id="KW-0560">Oxidoreductase</keyword>
<dbReference type="Pfam" id="PF00745">
    <property type="entry name" value="GlutR_dimer"/>
    <property type="match status" value="1"/>
</dbReference>
<evidence type="ECO:0000256" key="4">
    <source>
        <dbReference type="ARBA" id="ARBA00022857"/>
    </source>
</evidence>
<comment type="function">
    <text evidence="9">Catalyzes the NADPH-dependent reduction of glutamyl-tRNA(Glu) to glutamate 1-semialdehyde (GSA).</text>
</comment>
<dbReference type="CDD" id="cd05213">
    <property type="entry name" value="NAD_bind_Glutamyl_tRNA_reduct"/>
    <property type="match status" value="1"/>
</dbReference>
<protein>
    <recommendedName>
        <fullName evidence="8 9">Glutamyl-tRNA reductase</fullName>
        <shortName evidence="9">GluTR</shortName>
        <ecNumber evidence="3 9">1.2.1.70</ecNumber>
    </recommendedName>
</protein>
<feature type="binding site" evidence="9 11">
    <location>
        <begin position="110"/>
        <end position="112"/>
    </location>
    <ligand>
        <name>substrate</name>
    </ligand>
</feature>